<comment type="caution">
    <text evidence="1">The sequence shown here is derived from an EMBL/GenBank/DDBJ whole genome shotgun (WGS) entry which is preliminary data.</text>
</comment>
<gene>
    <name evidence="1" type="ORF">F4556_000535</name>
</gene>
<name>A0A7W7WFW5_9ACTN</name>
<dbReference type="Proteomes" id="UP000573327">
    <property type="component" value="Unassembled WGS sequence"/>
</dbReference>
<dbReference type="EMBL" id="JACHJR010000001">
    <property type="protein sequence ID" value="MBB4945000.1"/>
    <property type="molecule type" value="Genomic_DNA"/>
</dbReference>
<sequence>MSSDTGAGPRRGPRLLTVRLGGGRVGWLLAAGNGRQLARSAVTYRSEAELDEAVRQLLVERAALRYLVQQGGDRSWGWSALLPVRSTGQAAGEAVARSARGYLRQDQCRQGLASFQAMLQHLRAVRGAG</sequence>
<dbReference type="AlphaFoldDB" id="A0A7W7WFW5"/>
<evidence type="ECO:0000313" key="2">
    <source>
        <dbReference type="Proteomes" id="UP000573327"/>
    </source>
</evidence>
<accession>A0A7W7WFW5</accession>
<keyword evidence="2" id="KW-1185">Reference proteome</keyword>
<organism evidence="1 2">
    <name type="scientific">Kitasatospora gansuensis</name>
    <dbReference type="NCBI Taxonomy" id="258050"/>
    <lineage>
        <taxon>Bacteria</taxon>
        <taxon>Bacillati</taxon>
        <taxon>Actinomycetota</taxon>
        <taxon>Actinomycetes</taxon>
        <taxon>Kitasatosporales</taxon>
        <taxon>Streptomycetaceae</taxon>
        <taxon>Kitasatospora</taxon>
    </lineage>
</organism>
<dbReference type="RefSeq" id="WP_184911322.1">
    <property type="nucleotide sequence ID" value="NZ_JACHJR010000001.1"/>
</dbReference>
<protein>
    <submittedName>
        <fullName evidence="1">Uncharacterized protein YegP (UPF0339 family)</fullName>
    </submittedName>
</protein>
<evidence type="ECO:0000313" key="1">
    <source>
        <dbReference type="EMBL" id="MBB4945000.1"/>
    </source>
</evidence>
<reference evidence="1 2" key="1">
    <citation type="submission" date="2020-08" db="EMBL/GenBank/DDBJ databases">
        <title>Sequencing the genomes of 1000 actinobacteria strains.</title>
        <authorList>
            <person name="Klenk H.-P."/>
        </authorList>
    </citation>
    <scope>NUCLEOTIDE SEQUENCE [LARGE SCALE GENOMIC DNA]</scope>
    <source>
        <strain evidence="1 2">DSM 44786</strain>
    </source>
</reference>
<proteinExistence type="predicted"/>